<evidence type="ECO:0000313" key="13">
    <source>
        <dbReference type="Proteomes" id="UP000178091"/>
    </source>
</evidence>
<evidence type="ECO:0000313" key="12">
    <source>
        <dbReference type="EMBL" id="OGC85001.1"/>
    </source>
</evidence>
<evidence type="ECO:0000256" key="6">
    <source>
        <dbReference type="ARBA" id="ARBA00023110"/>
    </source>
</evidence>
<evidence type="ECO:0000256" key="2">
    <source>
        <dbReference type="ARBA" id="ARBA00004496"/>
    </source>
</evidence>
<feature type="domain" description="Trigger factor ribosome-binding bacterial" evidence="10">
    <location>
        <begin position="10"/>
        <end position="155"/>
    </location>
</feature>
<evidence type="ECO:0000256" key="1">
    <source>
        <dbReference type="ARBA" id="ARBA00000971"/>
    </source>
</evidence>
<dbReference type="GO" id="GO:0003755">
    <property type="term" value="F:peptidyl-prolyl cis-trans isomerase activity"/>
    <property type="evidence" value="ECO:0007669"/>
    <property type="project" value="UniProtKB-KW"/>
</dbReference>
<dbReference type="SUPFAM" id="SSF109998">
    <property type="entry name" value="Triger factor/SurA peptide-binding domain-like"/>
    <property type="match status" value="1"/>
</dbReference>
<evidence type="ECO:0000256" key="3">
    <source>
        <dbReference type="ARBA" id="ARBA00005464"/>
    </source>
</evidence>
<dbReference type="AlphaFoldDB" id="A0A1F4XTE4"/>
<feature type="domain" description="Trigger factor C-terminal" evidence="11">
    <location>
        <begin position="182"/>
        <end position="316"/>
    </location>
</feature>
<name>A0A1F4XTE4_9BACT</name>
<dbReference type="GO" id="GO:0051083">
    <property type="term" value="P:'de novo' cotranslational protein folding"/>
    <property type="evidence" value="ECO:0007669"/>
    <property type="project" value="TreeGrafter"/>
</dbReference>
<evidence type="ECO:0000259" key="11">
    <source>
        <dbReference type="Pfam" id="PF05698"/>
    </source>
</evidence>
<dbReference type="GO" id="GO:0015031">
    <property type="term" value="P:protein transport"/>
    <property type="evidence" value="ECO:0007669"/>
    <property type="project" value="InterPro"/>
</dbReference>
<dbReference type="EMBL" id="MEWW01000006">
    <property type="protein sequence ID" value="OGC85001.1"/>
    <property type="molecule type" value="Genomic_DNA"/>
</dbReference>
<evidence type="ECO:0000256" key="5">
    <source>
        <dbReference type="ARBA" id="ARBA00016902"/>
    </source>
</evidence>
<keyword evidence="7" id="KW-0143">Chaperone</keyword>
<dbReference type="Pfam" id="PF05698">
    <property type="entry name" value="Trigger_C"/>
    <property type="match status" value="1"/>
</dbReference>
<dbReference type="InterPro" id="IPR008881">
    <property type="entry name" value="Trigger_fac_ribosome-bd_bac"/>
</dbReference>
<dbReference type="InterPro" id="IPR037041">
    <property type="entry name" value="Trigger_fac_C_sf"/>
</dbReference>
<sequence>MKFDALTKSFTKKELPDSEVELVGEVPAEAIDPYREQALKHIAEHLEMPGFRPGKVPTTIALQKVGEIGVLEEAVDHFVREFYPELVETLKLDVVGRPHIQITKLAPENPVGLTIRTAVYPEVTLPKNWLKTGGNIPLEMTLPATEEEVGQTIESIRQSRKKDAELPELNDEFAKSVGAFETLDALKAQIKKGIGEEKERKAKDTRRGKIIDTLLAGVKVEIPTIFVESELDKIMSQMKEDVVRFGVKYEDYLKQIGKTEEELRKEFRDQATKRAKLQLTLNKIAAEEKVEADKEAVEKEMKHALEHFPSAREELVRIHIETVLRNERVLQLLEKGEK</sequence>
<evidence type="ECO:0000259" key="10">
    <source>
        <dbReference type="Pfam" id="PF05697"/>
    </source>
</evidence>
<dbReference type="GO" id="GO:0044183">
    <property type="term" value="F:protein folding chaperone"/>
    <property type="evidence" value="ECO:0007669"/>
    <property type="project" value="TreeGrafter"/>
</dbReference>
<organism evidence="12 13">
    <name type="scientific">Candidatus Adlerbacteria bacterium RIFCSPHIGHO2_12_FULL_53_18</name>
    <dbReference type="NCBI Taxonomy" id="1797242"/>
    <lineage>
        <taxon>Bacteria</taxon>
        <taxon>Candidatus Adleribacteriota</taxon>
    </lineage>
</organism>
<dbReference type="GO" id="GO:0005737">
    <property type="term" value="C:cytoplasm"/>
    <property type="evidence" value="ECO:0007669"/>
    <property type="project" value="UniProtKB-SubCell"/>
</dbReference>
<dbReference type="EC" id="5.2.1.8" evidence="4"/>
<accession>A0A1F4XTE4</accession>
<comment type="subcellular location">
    <subcellularLocation>
        <location evidence="2">Cytoplasm</location>
    </subcellularLocation>
</comment>
<keyword evidence="6" id="KW-0697">Rotamase</keyword>
<comment type="catalytic activity">
    <reaction evidence="1">
        <text>[protein]-peptidylproline (omega=180) = [protein]-peptidylproline (omega=0)</text>
        <dbReference type="Rhea" id="RHEA:16237"/>
        <dbReference type="Rhea" id="RHEA-COMP:10747"/>
        <dbReference type="Rhea" id="RHEA-COMP:10748"/>
        <dbReference type="ChEBI" id="CHEBI:83833"/>
        <dbReference type="ChEBI" id="CHEBI:83834"/>
        <dbReference type="EC" id="5.2.1.8"/>
    </reaction>
</comment>
<dbReference type="GO" id="GO:0043335">
    <property type="term" value="P:protein unfolding"/>
    <property type="evidence" value="ECO:0007669"/>
    <property type="project" value="TreeGrafter"/>
</dbReference>
<gene>
    <name evidence="12" type="ORF">A3F55_01285</name>
</gene>
<dbReference type="PANTHER" id="PTHR30560">
    <property type="entry name" value="TRIGGER FACTOR CHAPERONE AND PEPTIDYL-PROLYL CIS/TRANS ISOMERASE"/>
    <property type="match status" value="1"/>
</dbReference>
<dbReference type="InterPro" id="IPR027304">
    <property type="entry name" value="Trigger_fact/SurA_dom_sf"/>
</dbReference>
<comment type="similarity">
    <text evidence="3">Belongs to the FKBP-type PPIase family. Tig subfamily.</text>
</comment>
<comment type="caution">
    <text evidence="12">The sequence shown here is derived from an EMBL/GenBank/DDBJ whole genome shotgun (WGS) entry which is preliminary data.</text>
</comment>
<reference evidence="12 13" key="1">
    <citation type="journal article" date="2016" name="Nat. Commun.">
        <title>Thousands of microbial genomes shed light on interconnected biogeochemical processes in an aquifer system.</title>
        <authorList>
            <person name="Anantharaman K."/>
            <person name="Brown C.T."/>
            <person name="Hug L.A."/>
            <person name="Sharon I."/>
            <person name="Castelle C.J."/>
            <person name="Probst A.J."/>
            <person name="Thomas B.C."/>
            <person name="Singh A."/>
            <person name="Wilkins M.J."/>
            <person name="Karaoz U."/>
            <person name="Brodie E.L."/>
            <person name="Williams K.H."/>
            <person name="Hubbard S.S."/>
            <person name="Banfield J.F."/>
        </authorList>
    </citation>
    <scope>NUCLEOTIDE SEQUENCE [LARGE SCALE GENOMIC DNA]</scope>
</reference>
<dbReference type="InterPro" id="IPR036611">
    <property type="entry name" value="Trigger_fac_ribosome-bd_sf"/>
</dbReference>
<dbReference type="SUPFAM" id="SSF102735">
    <property type="entry name" value="Trigger factor ribosome-binding domain"/>
    <property type="match status" value="1"/>
</dbReference>
<evidence type="ECO:0000256" key="9">
    <source>
        <dbReference type="ARBA" id="ARBA00029986"/>
    </source>
</evidence>
<evidence type="ECO:0000256" key="8">
    <source>
        <dbReference type="ARBA" id="ARBA00023235"/>
    </source>
</evidence>
<evidence type="ECO:0000256" key="4">
    <source>
        <dbReference type="ARBA" id="ARBA00013194"/>
    </source>
</evidence>
<dbReference type="Gene3D" id="3.30.70.1050">
    <property type="entry name" value="Trigger factor ribosome-binding domain"/>
    <property type="match status" value="1"/>
</dbReference>
<proteinExistence type="inferred from homology"/>
<keyword evidence="8" id="KW-0413">Isomerase</keyword>
<dbReference type="PANTHER" id="PTHR30560:SF3">
    <property type="entry name" value="TRIGGER FACTOR-LIKE PROTEIN TIG, CHLOROPLASTIC"/>
    <property type="match status" value="1"/>
</dbReference>
<dbReference type="InterPro" id="IPR008880">
    <property type="entry name" value="Trigger_fac_C"/>
</dbReference>
<dbReference type="InterPro" id="IPR005215">
    <property type="entry name" value="Trig_fac"/>
</dbReference>
<dbReference type="Proteomes" id="UP000178091">
    <property type="component" value="Unassembled WGS sequence"/>
</dbReference>
<evidence type="ECO:0000256" key="7">
    <source>
        <dbReference type="ARBA" id="ARBA00023186"/>
    </source>
</evidence>
<dbReference type="Gene3D" id="1.10.3120.10">
    <property type="entry name" value="Trigger factor, C-terminal domain"/>
    <property type="match status" value="1"/>
</dbReference>
<dbReference type="GO" id="GO:0043022">
    <property type="term" value="F:ribosome binding"/>
    <property type="evidence" value="ECO:0007669"/>
    <property type="project" value="TreeGrafter"/>
</dbReference>
<dbReference type="Pfam" id="PF05697">
    <property type="entry name" value="Trigger_N"/>
    <property type="match status" value="1"/>
</dbReference>
<protein>
    <recommendedName>
        <fullName evidence="5">Trigger factor</fullName>
        <ecNumber evidence="4">5.2.1.8</ecNumber>
    </recommendedName>
    <alternativeName>
        <fullName evidence="9">PPIase</fullName>
    </alternativeName>
</protein>